<evidence type="ECO:0000256" key="1">
    <source>
        <dbReference type="ARBA" id="ARBA00001913"/>
    </source>
</evidence>
<evidence type="ECO:0000256" key="4">
    <source>
        <dbReference type="ARBA" id="ARBA00023098"/>
    </source>
</evidence>
<dbReference type="InterPro" id="IPR016090">
    <property type="entry name" value="PLA2-like_dom"/>
</dbReference>
<dbReference type="GO" id="GO:0050482">
    <property type="term" value="P:arachidonate secretion"/>
    <property type="evidence" value="ECO:0007669"/>
    <property type="project" value="InterPro"/>
</dbReference>
<feature type="domain" description="Phospholipase A2-like central" evidence="6">
    <location>
        <begin position="5"/>
        <end position="36"/>
    </location>
</feature>
<name>A0AAE1H2L5_9NEOP</name>
<dbReference type="GO" id="GO:0006644">
    <property type="term" value="P:phospholipid metabolic process"/>
    <property type="evidence" value="ECO:0007669"/>
    <property type="project" value="InterPro"/>
</dbReference>
<evidence type="ECO:0000256" key="5">
    <source>
        <dbReference type="ARBA" id="ARBA00029903"/>
    </source>
</evidence>
<proteinExistence type="predicted"/>
<dbReference type="GO" id="GO:0004623">
    <property type="term" value="F:phospholipase A2 activity"/>
    <property type="evidence" value="ECO:0007669"/>
    <property type="project" value="UniProtKB-EC"/>
</dbReference>
<dbReference type="EC" id="3.1.1.4" evidence="2"/>
<evidence type="ECO:0000313" key="7">
    <source>
        <dbReference type="EMBL" id="KAK3913111.1"/>
    </source>
</evidence>
<organism evidence="7 8">
    <name type="scientific">Frankliniella fusca</name>
    <dbReference type="NCBI Taxonomy" id="407009"/>
    <lineage>
        <taxon>Eukaryota</taxon>
        <taxon>Metazoa</taxon>
        <taxon>Ecdysozoa</taxon>
        <taxon>Arthropoda</taxon>
        <taxon>Hexapoda</taxon>
        <taxon>Insecta</taxon>
        <taxon>Pterygota</taxon>
        <taxon>Neoptera</taxon>
        <taxon>Paraneoptera</taxon>
        <taxon>Thysanoptera</taxon>
        <taxon>Terebrantia</taxon>
        <taxon>Thripoidea</taxon>
        <taxon>Thripidae</taxon>
        <taxon>Frankliniella</taxon>
    </lineage>
</organism>
<dbReference type="Pfam" id="PF05826">
    <property type="entry name" value="Phospholip_A2_2"/>
    <property type="match status" value="1"/>
</dbReference>
<dbReference type="EMBL" id="JAHWGI010000309">
    <property type="protein sequence ID" value="KAK3913111.1"/>
    <property type="molecule type" value="Genomic_DNA"/>
</dbReference>
<protein>
    <recommendedName>
        <fullName evidence="2">phospholipase A2</fullName>
        <ecNumber evidence="2">3.1.1.4</ecNumber>
    </recommendedName>
    <alternativeName>
        <fullName evidence="5">Phosphatidylcholine 2-acylhydrolase</fullName>
    </alternativeName>
</protein>
<dbReference type="GO" id="GO:0016042">
    <property type="term" value="P:lipid catabolic process"/>
    <property type="evidence" value="ECO:0007669"/>
    <property type="project" value="UniProtKB-KW"/>
</dbReference>
<keyword evidence="8" id="KW-1185">Reference proteome</keyword>
<evidence type="ECO:0000256" key="3">
    <source>
        <dbReference type="ARBA" id="ARBA00022963"/>
    </source>
</evidence>
<keyword evidence="3" id="KW-0442">Lipid degradation</keyword>
<comment type="caution">
    <text evidence="7">The sequence shown here is derived from an EMBL/GenBank/DDBJ whole genome shotgun (WGS) entry which is preliminary data.</text>
</comment>
<comment type="cofactor">
    <cofactor evidence="1">
        <name>Ca(2+)</name>
        <dbReference type="ChEBI" id="CHEBI:29108"/>
    </cofactor>
</comment>
<dbReference type="Gene3D" id="1.20.90.10">
    <property type="entry name" value="Phospholipase A2 domain"/>
    <property type="match status" value="1"/>
</dbReference>
<reference evidence="7" key="1">
    <citation type="submission" date="2021-07" db="EMBL/GenBank/DDBJ databases">
        <authorList>
            <person name="Catto M.A."/>
            <person name="Jacobson A."/>
            <person name="Kennedy G."/>
            <person name="Labadie P."/>
            <person name="Hunt B.G."/>
            <person name="Srinivasan R."/>
        </authorList>
    </citation>
    <scope>NUCLEOTIDE SEQUENCE</scope>
    <source>
        <strain evidence="7">PL_HMW_Pooled</strain>
        <tissue evidence="7">Head</tissue>
    </source>
</reference>
<evidence type="ECO:0000256" key="2">
    <source>
        <dbReference type="ARBA" id="ARBA00013278"/>
    </source>
</evidence>
<keyword evidence="4" id="KW-0443">Lipid metabolism</keyword>
<accession>A0AAE1H2L5</accession>
<sequence length="68" mass="7946">MHQGRFRTCLKVAGNGPANLVGKLFFNVVQTKCFVLKPKKICLKTSWWGKCIKWQVKKQAHLRDNRPY</sequence>
<gene>
    <name evidence="7" type="ORF">KUF71_022565</name>
</gene>
<dbReference type="InterPro" id="IPR036444">
    <property type="entry name" value="PLipase_A2_dom_sf"/>
</dbReference>
<evidence type="ECO:0000313" key="8">
    <source>
        <dbReference type="Proteomes" id="UP001219518"/>
    </source>
</evidence>
<reference evidence="7" key="2">
    <citation type="journal article" date="2023" name="BMC Genomics">
        <title>Pest status, molecular evolution, and epigenetic factors derived from the genome assembly of Frankliniella fusca, a thysanopteran phytovirus vector.</title>
        <authorList>
            <person name="Catto M.A."/>
            <person name="Labadie P.E."/>
            <person name="Jacobson A.L."/>
            <person name="Kennedy G.G."/>
            <person name="Srinivasan R."/>
            <person name="Hunt B.G."/>
        </authorList>
    </citation>
    <scope>NUCLEOTIDE SEQUENCE</scope>
    <source>
        <strain evidence="7">PL_HMW_Pooled</strain>
    </source>
</reference>
<dbReference type="PANTHER" id="PTHR12253">
    <property type="entry name" value="RH14732P"/>
    <property type="match status" value="1"/>
</dbReference>
<dbReference type="AlphaFoldDB" id="A0AAE1H2L5"/>
<dbReference type="Proteomes" id="UP001219518">
    <property type="component" value="Unassembled WGS sequence"/>
</dbReference>
<dbReference type="SUPFAM" id="SSF48619">
    <property type="entry name" value="Phospholipase A2, PLA2"/>
    <property type="match status" value="1"/>
</dbReference>
<evidence type="ECO:0000259" key="6">
    <source>
        <dbReference type="Pfam" id="PF05826"/>
    </source>
</evidence>